<dbReference type="Proteomes" id="UP000326464">
    <property type="component" value="Unassembled WGS sequence"/>
</dbReference>
<proteinExistence type="predicted"/>
<accession>A0A7X1NQY8</accession>
<name>A0A7X1NQY8_9MICC</name>
<dbReference type="OrthoDB" id="4953969at2"/>
<keyword evidence="2" id="KW-1185">Reference proteome</keyword>
<comment type="caution">
    <text evidence="1">The sequence shown here is derived from an EMBL/GenBank/DDBJ whole genome shotgun (WGS) entry which is preliminary data.</text>
</comment>
<dbReference type="RefSeq" id="WP_152815542.1">
    <property type="nucleotide sequence ID" value="NZ_VJXX01000003.1"/>
</dbReference>
<evidence type="ECO:0000313" key="1">
    <source>
        <dbReference type="EMBL" id="MPY11283.1"/>
    </source>
</evidence>
<dbReference type="AlphaFoldDB" id="A0A7X1NQY8"/>
<sequence>MSEDDTRRVGDHSLADDCGHSLDELADYLATGSSPYEGHYRQCPQCQSGLASLRSLGDLTRSLAEDDARTAAESDGWLQDILSNLRLETRAGRSIPIASDDPDDGLSETEGAVVALIRRTGDDIDGVTIGKCRLHGDITEPGARTRVELNVTALHGYRLPTLVDALRSAVAEALTTHTELDIQGVDITVTDLFGTDGAGEDQP</sequence>
<dbReference type="EMBL" id="VJXX01000003">
    <property type="protein sequence ID" value="MPY11283.1"/>
    <property type="molecule type" value="Genomic_DNA"/>
</dbReference>
<gene>
    <name evidence="1" type="ORF">FNH21_11240</name>
</gene>
<protein>
    <submittedName>
        <fullName evidence="1">Asp23/Gls24 family envelope stress response protein</fullName>
    </submittedName>
</protein>
<reference evidence="2" key="1">
    <citation type="submission" date="2019-07" db="EMBL/GenBank/DDBJ databases">
        <title>Arthrobacter KR32 sp. nov., isolated from mountain cheese made of cows milk.</title>
        <authorList>
            <person name="Flegler A."/>
        </authorList>
    </citation>
    <scope>NUCLEOTIDE SEQUENCE [LARGE SCALE GENOMIC DNA]</scope>
    <source>
        <strain evidence="2">KR32</strain>
    </source>
</reference>
<evidence type="ECO:0000313" key="2">
    <source>
        <dbReference type="Proteomes" id="UP000326464"/>
    </source>
</evidence>
<organism evidence="1 2">
    <name type="scientific">Arthrobacter bussei</name>
    <dbReference type="NCBI Taxonomy" id="2594179"/>
    <lineage>
        <taxon>Bacteria</taxon>
        <taxon>Bacillati</taxon>
        <taxon>Actinomycetota</taxon>
        <taxon>Actinomycetes</taxon>
        <taxon>Micrococcales</taxon>
        <taxon>Micrococcaceae</taxon>
        <taxon>Arthrobacter</taxon>
    </lineage>
</organism>